<feature type="chain" id="PRO_5014567120" evidence="1">
    <location>
        <begin position="22"/>
        <end position="78"/>
    </location>
</feature>
<reference evidence="3" key="2">
    <citation type="submission" date="2021-02" db="UniProtKB">
        <authorList>
            <consortium name="EnsemblMetazoa"/>
        </authorList>
    </citation>
    <scope>IDENTIFICATION</scope>
    <source>
        <strain evidence="3">JHB</strain>
    </source>
</reference>
<dbReference type="KEGG" id="cqu:CpipJ_CPIJ013240"/>
<dbReference type="Proteomes" id="UP000002320">
    <property type="component" value="Unassembled WGS sequence"/>
</dbReference>
<protein>
    <submittedName>
        <fullName evidence="2 3">Uncharacterized protein</fullName>
    </submittedName>
</protein>
<organism>
    <name type="scientific">Culex quinquefasciatus</name>
    <name type="common">Southern house mosquito</name>
    <name type="synonym">Culex pungens</name>
    <dbReference type="NCBI Taxonomy" id="7176"/>
    <lineage>
        <taxon>Eukaryota</taxon>
        <taxon>Metazoa</taxon>
        <taxon>Ecdysozoa</taxon>
        <taxon>Arthropoda</taxon>
        <taxon>Hexapoda</taxon>
        <taxon>Insecta</taxon>
        <taxon>Pterygota</taxon>
        <taxon>Neoptera</taxon>
        <taxon>Endopterygota</taxon>
        <taxon>Diptera</taxon>
        <taxon>Nematocera</taxon>
        <taxon>Culicoidea</taxon>
        <taxon>Culicidae</taxon>
        <taxon>Culicinae</taxon>
        <taxon>Culicini</taxon>
        <taxon>Culex</taxon>
        <taxon>Culex</taxon>
    </lineage>
</organism>
<dbReference type="OrthoDB" id="7762822at2759"/>
<evidence type="ECO:0000256" key="1">
    <source>
        <dbReference type="SAM" id="SignalP"/>
    </source>
</evidence>
<evidence type="ECO:0000313" key="2">
    <source>
        <dbReference type="EMBL" id="EDS39389.1"/>
    </source>
</evidence>
<dbReference type="EnsemblMetazoa" id="CPIJ013240-RA">
    <property type="protein sequence ID" value="CPIJ013240-PA"/>
    <property type="gene ID" value="CPIJ013240"/>
</dbReference>
<dbReference type="VEuPathDB" id="VectorBase:CPIJ013240"/>
<gene>
    <name evidence="3" type="primary">6046792</name>
    <name evidence="2" type="ORF">CpipJ_CPIJ013240</name>
</gene>
<dbReference type="HOGENOM" id="CLU_2624463_0_0_1"/>
<dbReference type="VEuPathDB" id="VectorBase:CQUJHB007478"/>
<dbReference type="EMBL" id="DS232297">
    <property type="protein sequence ID" value="EDS39389.1"/>
    <property type="molecule type" value="Genomic_DNA"/>
</dbReference>
<name>B0X2R5_CULQU</name>
<feature type="signal peptide" evidence="1">
    <location>
        <begin position="1"/>
        <end position="21"/>
    </location>
</feature>
<dbReference type="AlphaFoldDB" id="B0X2R5"/>
<dbReference type="InParanoid" id="B0X2R5"/>
<sequence length="78" mass="7970">MAGGCFLAGVTLLVAPTLINYVKIEMANTNIRKGGISAQILNGATATVSLTVQITDGSLKSVFTNDVDVTMLCTPPAG</sequence>
<accession>B0X2R5</accession>
<reference evidence="2" key="1">
    <citation type="submission" date="2007-03" db="EMBL/GenBank/DDBJ databases">
        <title>Annotation of Culex pipiens quinquefasciatus.</title>
        <authorList>
            <consortium name="The Broad Institute Genome Sequencing Platform"/>
            <person name="Atkinson P.W."/>
            <person name="Hemingway J."/>
            <person name="Christensen B.M."/>
            <person name="Higgs S."/>
            <person name="Kodira C."/>
            <person name="Hannick L."/>
            <person name="Megy K."/>
            <person name="O'Leary S."/>
            <person name="Pearson M."/>
            <person name="Haas B.J."/>
            <person name="Mauceli E."/>
            <person name="Wortman J.R."/>
            <person name="Lee N.H."/>
            <person name="Guigo R."/>
            <person name="Stanke M."/>
            <person name="Alvarado L."/>
            <person name="Amedeo P."/>
            <person name="Antoine C.H."/>
            <person name="Arensburger P."/>
            <person name="Bidwell S.L."/>
            <person name="Crawford M."/>
            <person name="Camaro F."/>
            <person name="Devon K."/>
            <person name="Engels R."/>
            <person name="Hammond M."/>
            <person name="Howarth C."/>
            <person name="Koehrsen M."/>
            <person name="Lawson D."/>
            <person name="Montgomery P."/>
            <person name="Nene V."/>
            <person name="Nusbaum C."/>
            <person name="Puiu D."/>
            <person name="Romero-Severson J."/>
            <person name="Severson D.W."/>
            <person name="Shumway M."/>
            <person name="Sisk P."/>
            <person name="Stolte C."/>
            <person name="Zeng Q."/>
            <person name="Eisenstadt E."/>
            <person name="Fraser-Liggett C."/>
            <person name="Strausberg R."/>
            <person name="Galagan J."/>
            <person name="Birren B."/>
            <person name="Collins F.H."/>
        </authorList>
    </citation>
    <scope>NUCLEOTIDE SEQUENCE [LARGE SCALE GENOMIC DNA]</scope>
    <source>
        <strain evidence="2">JHB</strain>
    </source>
</reference>
<keyword evidence="1" id="KW-0732">Signal</keyword>
<evidence type="ECO:0000313" key="3">
    <source>
        <dbReference type="EnsemblMetazoa" id="CPIJ013240-PA"/>
    </source>
</evidence>
<proteinExistence type="predicted"/>
<evidence type="ECO:0000313" key="4">
    <source>
        <dbReference type="Proteomes" id="UP000002320"/>
    </source>
</evidence>
<keyword evidence="4" id="KW-1185">Reference proteome</keyword>